<dbReference type="SUPFAM" id="SSF141673">
    <property type="entry name" value="MOSC N-terminal domain-like"/>
    <property type="match status" value="1"/>
</dbReference>
<dbReference type="InterPro" id="IPR024240">
    <property type="entry name" value="NAGLU_N"/>
</dbReference>
<dbReference type="EC" id="3.2.1.50" evidence="7"/>
<evidence type="ECO:0000313" key="11">
    <source>
        <dbReference type="Proteomes" id="UP001607302"/>
    </source>
</evidence>
<dbReference type="InterPro" id="IPR005303">
    <property type="entry name" value="MOCOS_middle"/>
</dbReference>
<dbReference type="Gene3D" id="3.30.379.10">
    <property type="entry name" value="Chitobiase/beta-hexosaminidase domain 2-like"/>
    <property type="match status" value="1"/>
</dbReference>
<sequence>MSYETSNGCEKKIETEKKKIEENGETVSDIPKLKWVKVGRVEELYYYPLKSGRGKTVTECKFTEFGISVEKNGLFTLRDRMFLVYNDETYKFQTGRQYPTMILVSLSAVDEYKVKLEAVGMPSVVFRVPEKSEKSSAAIECTMWWGEPVKCIDCGPEPAEWLSRFLTGTNSGLRLGYSLTDRRQLANGPWERFCKVYNTLRDEDTGLFSDITSYMLMTSQSLDNLNERLETPVPTLQFRPNIVVSGEKPFVEDNWEWIKIGDRAIIRNVKPCPRCKMIKIDPKTAETTKEEPLKTLKSFRQQTDLDRVSVDGSAPIMGIYCGSYVTGRVKLGDDNTLGHLRTSTPTEIQEKAARDLIKRLLGNEVARLFNVVVDPNFGPSEKDTFQIKKNDIGEIEIRGTCGIAVTWGLHYYLKNYCNVHISWDGNQIELPHTLPDVRVTITSNDRFRYYQNVCTLGYSSVWWQWDQWERNLDWMALNGINLALAFNGQEAIWERVYLELNLTINEIDEHFGGPAFLPWTRMGNIRGFGGSLTTHWHYQSIRLQHRILRRMRDLGIIPVLPAFAGHVPRAFARLFPNAKMTKIDSWNKFEDRYCCPYLLDPTDELFQTVGEMFLRAYIEEFGTDHIYNCDTFNENEPGNSELSYLENVSRSIFTVMSSVDPQAIWLMQGWLFVHDFIFWTEPRVKTFLTSVPIGKMIVLDLQSEQFPQYTRLKSYYGQPFIWCMLHNFGGTLGMFGSIEIVNKRVFEGRNMAGSTMIGTGLTPEGINQNYVIYELMNEMSYRREPVDLDSWFGNYATRRYGAQNEYATRAWKNLGKTIYNFIGLEKIRGKYVVSTRPSLKLYPWTWYEPEKFLNSWNTLMMARYGRGNSTLYKHDVVDLTRQALQLMADQVYVNIVDSFNKKNLTALRSHSVLMFDIFDDLEMILASSKDFLLGTWLKAAKTMAEAGNEKELESYEYNARNQITLWGPNGEIRDYANKQWSGIVIDYFKPRWMIFLKALDDTLAKKIKFNVTEINERIFFDVEEPFTRSKKIYSTEPKGDSIDIAMKMIEKWYKPNLTMKIRGSRKSRV</sequence>
<dbReference type="Gene3D" id="1.20.120.670">
    <property type="entry name" value="N-acetyl-b-d-glucoasminidase"/>
    <property type="match status" value="1"/>
</dbReference>
<keyword evidence="4" id="KW-0326">Glycosidase</keyword>
<dbReference type="InterPro" id="IPR029018">
    <property type="entry name" value="Hex-like_dom2"/>
</dbReference>
<evidence type="ECO:0000256" key="7">
    <source>
        <dbReference type="ARBA" id="ARBA00066522"/>
    </source>
</evidence>
<evidence type="ECO:0000256" key="8">
    <source>
        <dbReference type="ARBA" id="ARBA00072202"/>
    </source>
</evidence>
<dbReference type="GO" id="GO:0004561">
    <property type="term" value="F:alpha-N-acetylglucosaminidase activity"/>
    <property type="evidence" value="ECO:0007669"/>
    <property type="project" value="UniProtKB-EC"/>
</dbReference>
<evidence type="ECO:0000256" key="2">
    <source>
        <dbReference type="ARBA" id="ARBA00022801"/>
    </source>
</evidence>
<keyword evidence="2" id="KW-0378">Hydrolase</keyword>
<dbReference type="FunFam" id="3.20.20.80:FF:000107">
    <property type="entry name" value="Alpha-N-acetylglucosaminidase family"/>
    <property type="match status" value="1"/>
</dbReference>
<dbReference type="EMBL" id="JAUDFV010000155">
    <property type="protein sequence ID" value="KAL2715070.1"/>
    <property type="molecule type" value="Genomic_DNA"/>
</dbReference>
<evidence type="ECO:0000313" key="10">
    <source>
        <dbReference type="EMBL" id="KAL2715070.1"/>
    </source>
</evidence>
<evidence type="ECO:0000256" key="1">
    <source>
        <dbReference type="ARBA" id="ARBA00022729"/>
    </source>
</evidence>
<name>A0ABD2A5U9_VESSQ</name>
<gene>
    <name evidence="10" type="ORF">V1478_014768</name>
</gene>
<organism evidence="10 11">
    <name type="scientific">Vespula squamosa</name>
    <name type="common">Southern yellow jacket</name>
    <name type="synonym">Wasp</name>
    <dbReference type="NCBI Taxonomy" id="30214"/>
    <lineage>
        <taxon>Eukaryota</taxon>
        <taxon>Metazoa</taxon>
        <taxon>Ecdysozoa</taxon>
        <taxon>Arthropoda</taxon>
        <taxon>Hexapoda</taxon>
        <taxon>Insecta</taxon>
        <taxon>Pterygota</taxon>
        <taxon>Neoptera</taxon>
        <taxon>Endopterygota</taxon>
        <taxon>Hymenoptera</taxon>
        <taxon>Apocrita</taxon>
        <taxon>Aculeata</taxon>
        <taxon>Vespoidea</taxon>
        <taxon>Vespidae</taxon>
        <taxon>Vespinae</taxon>
        <taxon>Vespula</taxon>
    </lineage>
</organism>
<dbReference type="Pfam" id="PF12972">
    <property type="entry name" value="NAGLU_C"/>
    <property type="match status" value="1"/>
</dbReference>
<dbReference type="Proteomes" id="UP001607302">
    <property type="component" value="Unassembled WGS sequence"/>
</dbReference>
<dbReference type="InterPro" id="IPR007781">
    <property type="entry name" value="NAGLU"/>
</dbReference>
<dbReference type="InterPro" id="IPR024732">
    <property type="entry name" value="NAGLU_C"/>
</dbReference>
<comment type="caution">
    <text evidence="10">The sequence shown here is derived from an EMBL/GenBank/DDBJ whole genome shotgun (WGS) entry which is preliminary data.</text>
</comment>
<dbReference type="Gene3D" id="3.20.20.80">
    <property type="entry name" value="Glycosidases"/>
    <property type="match status" value="1"/>
</dbReference>
<evidence type="ECO:0000256" key="6">
    <source>
        <dbReference type="ARBA" id="ARBA00060996"/>
    </source>
</evidence>
<protein>
    <recommendedName>
        <fullName evidence="8">Alpha-N-acetylglucosaminidase</fullName>
        <ecNumber evidence="7">3.2.1.50</ecNumber>
    </recommendedName>
</protein>
<comment type="similarity">
    <text evidence="6">Belongs to the glycosyl hydrolase 89 family.</text>
</comment>
<keyword evidence="1" id="KW-0732">Signal</keyword>
<evidence type="ECO:0000256" key="4">
    <source>
        <dbReference type="ARBA" id="ARBA00023295"/>
    </source>
</evidence>
<proteinExistence type="inferred from homology"/>
<comment type="catalytic activity">
    <reaction evidence="5">
        <text>Hydrolysis of terminal non-reducing N-acetyl-D-glucosamine residues in N-acetyl-alpha-D-glucosaminides.</text>
        <dbReference type="EC" id="3.2.1.50"/>
    </reaction>
</comment>
<accession>A0ABD2A5U9</accession>
<evidence type="ECO:0000259" key="9">
    <source>
        <dbReference type="PROSITE" id="PS51340"/>
    </source>
</evidence>
<dbReference type="InterPro" id="IPR024733">
    <property type="entry name" value="NAGLU_tim-barrel"/>
</dbReference>
<dbReference type="GO" id="GO:0048731">
    <property type="term" value="P:system development"/>
    <property type="evidence" value="ECO:0007669"/>
    <property type="project" value="UniProtKB-ARBA"/>
</dbReference>
<dbReference type="PANTHER" id="PTHR12872:SF1">
    <property type="entry name" value="ALPHA-N-ACETYLGLUCOSAMINIDASE"/>
    <property type="match status" value="1"/>
</dbReference>
<dbReference type="InterPro" id="IPR005302">
    <property type="entry name" value="MoCF_Sase_C"/>
</dbReference>
<dbReference type="SUPFAM" id="SSF50800">
    <property type="entry name" value="PK beta-barrel domain-like"/>
    <property type="match status" value="1"/>
</dbReference>
<reference evidence="10 11" key="1">
    <citation type="journal article" date="2024" name="Ann. Entomol. Soc. Am.">
        <title>Genomic analyses of the southern and eastern yellowjacket wasps (Hymenoptera: Vespidae) reveal evolutionary signatures of social life.</title>
        <authorList>
            <person name="Catto M.A."/>
            <person name="Caine P.B."/>
            <person name="Orr S.E."/>
            <person name="Hunt B.G."/>
            <person name="Goodisman M.A.D."/>
        </authorList>
    </citation>
    <scope>NUCLEOTIDE SEQUENCE [LARGE SCALE GENOMIC DNA]</scope>
    <source>
        <strain evidence="10">233</strain>
        <tissue evidence="10">Head and thorax</tissue>
    </source>
</reference>
<keyword evidence="3" id="KW-0325">Glycoprotein</keyword>
<evidence type="ECO:0000256" key="5">
    <source>
        <dbReference type="ARBA" id="ARBA00052030"/>
    </source>
</evidence>
<dbReference type="Pfam" id="PF03473">
    <property type="entry name" value="MOSC"/>
    <property type="match status" value="1"/>
</dbReference>
<feature type="domain" description="MOSC" evidence="9">
    <location>
        <begin position="183"/>
        <end position="338"/>
    </location>
</feature>
<dbReference type="InterPro" id="IPR011037">
    <property type="entry name" value="Pyrv_Knase-like_insert_dom_sf"/>
</dbReference>
<dbReference type="Pfam" id="PF03476">
    <property type="entry name" value="MOSC_N"/>
    <property type="match status" value="1"/>
</dbReference>
<evidence type="ECO:0000256" key="3">
    <source>
        <dbReference type="ARBA" id="ARBA00023180"/>
    </source>
</evidence>
<dbReference type="Pfam" id="PF05089">
    <property type="entry name" value="NAGLU"/>
    <property type="match status" value="1"/>
</dbReference>
<dbReference type="AlphaFoldDB" id="A0ABD2A5U9"/>
<dbReference type="PANTHER" id="PTHR12872">
    <property type="entry name" value="ALPHA-N-ACETYLGLUCOSAMINIDASE"/>
    <property type="match status" value="1"/>
</dbReference>
<keyword evidence="11" id="KW-1185">Reference proteome</keyword>
<dbReference type="PROSITE" id="PS51340">
    <property type="entry name" value="MOSC"/>
    <property type="match status" value="1"/>
</dbReference>
<dbReference type="Pfam" id="PF12971">
    <property type="entry name" value="NAGLU_N"/>
    <property type="match status" value="1"/>
</dbReference>